<protein>
    <recommendedName>
        <fullName evidence="3">Mga helix-turn-helix domain-containing protein</fullName>
    </recommendedName>
</protein>
<dbReference type="Proteomes" id="UP000637757">
    <property type="component" value="Unassembled WGS sequence"/>
</dbReference>
<name>A0A931AZ57_9ENTE</name>
<gene>
    <name evidence="1" type="ORF">IC227_02760</name>
</gene>
<dbReference type="AlphaFoldDB" id="A0A931AZ57"/>
<reference evidence="1" key="1">
    <citation type="submission" date="2020-09" db="EMBL/GenBank/DDBJ databases">
        <title>Genomic insights into the novelty and pathogenicity of a unique biofilm-forming Enterococcus sp. bacteria (Enterococcus lacertideformus) identified in reptiles.</title>
        <authorList>
            <person name="Agius J.E."/>
            <person name="Phalen D.N."/>
            <person name="Rose K."/>
            <person name="Eden J.-S."/>
        </authorList>
    </citation>
    <scope>NUCLEOTIDE SEQUENCE</scope>
    <source>
        <strain evidence="1">PHRS 0518</strain>
    </source>
</reference>
<proteinExistence type="predicted"/>
<organism evidence="1 2">
    <name type="scientific">Enterococcus lacertideformus</name>
    <dbReference type="NCBI Taxonomy" id="2771493"/>
    <lineage>
        <taxon>Bacteria</taxon>
        <taxon>Bacillati</taxon>
        <taxon>Bacillota</taxon>
        <taxon>Bacilli</taxon>
        <taxon>Lactobacillales</taxon>
        <taxon>Enterococcaceae</taxon>
        <taxon>Enterococcus</taxon>
    </lineage>
</organism>
<sequence>MLAKLCSIHYRIILYGSLLLEEVNMWTNHHTKLSIHNQEKLDFVFQHLETFIFNDPIYVWLSRYKPFLYRQYAQLFDQHLLSIKPPPVVNIGLYSKFSTTGLKNYLNSIFSQHLQINFTDSSSKQTDVVISEIILSKEVLENLGIACKIIYIQIPISEIAYQELKNTLTHISKEKMSIHN</sequence>
<evidence type="ECO:0000313" key="1">
    <source>
        <dbReference type="EMBL" id="MBF8807500.1"/>
    </source>
</evidence>
<comment type="caution">
    <text evidence="1">The sequence shown here is derived from an EMBL/GenBank/DDBJ whole genome shotgun (WGS) entry which is preliminary data.</text>
</comment>
<accession>A0A931AZ57</accession>
<keyword evidence="2" id="KW-1185">Reference proteome</keyword>
<evidence type="ECO:0000313" key="2">
    <source>
        <dbReference type="Proteomes" id="UP000637757"/>
    </source>
</evidence>
<dbReference type="EMBL" id="JADAKE010000008">
    <property type="protein sequence ID" value="MBF8807500.1"/>
    <property type="molecule type" value="Genomic_DNA"/>
</dbReference>
<evidence type="ECO:0008006" key="3">
    <source>
        <dbReference type="Google" id="ProtNLM"/>
    </source>
</evidence>